<dbReference type="PANTHER" id="PTHR19303">
    <property type="entry name" value="TRANSPOSON"/>
    <property type="match status" value="1"/>
</dbReference>
<keyword evidence="9" id="KW-1185">Reference proteome</keyword>
<feature type="region of interest" description="Disordered" evidence="5">
    <location>
        <begin position="206"/>
        <end position="225"/>
    </location>
</feature>
<dbReference type="GO" id="GO:0005634">
    <property type="term" value="C:nucleus"/>
    <property type="evidence" value="ECO:0007669"/>
    <property type="project" value="UniProtKB-SubCell"/>
</dbReference>
<protein>
    <submittedName>
        <fullName evidence="8">DNA binding HTH domain, Psq-type,Homeobox domain-like,HTH CenpB-type DNA-binding domain</fullName>
    </submittedName>
</protein>
<dbReference type="Pfam" id="PF03221">
    <property type="entry name" value="HTH_Tnp_Tc5"/>
    <property type="match status" value="1"/>
</dbReference>
<evidence type="ECO:0000256" key="5">
    <source>
        <dbReference type="SAM" id="MobiDB-lite"/>
    </source>
</evidence>
<reference evidence="8 9" key="1">
    <citation type="submission" date="2019-08" db="EMBL/GenBank/DDBJ databases">
        <authorList>
            <person name="Alioto T."/>
            <person name="Alioto T."/>
            <person name="Gomez Garrido J."/>
        </authorList>
    </citation>
    <scope>NUCLEOTIDE SEQUENCE [LARGE SCALE GENOMIC DNA]</scope>
</reference>
<organism evidence="8 9">
    <name type="scientific">Cinara cedri</name>
    <dbReference type="NCBI Taxonomy" id="506608"/>
    <lineage>
        <taxon>Eukaryota</taxon>
        <taxon>Metazoa</taxon>
        <taxon>Ecdysozoa</taxon>
        <taxon>Arthropoda</taxon>
        <taxon>Hexapoda</taxon>
        <taxon>Insecta</taxon>
        <taxon>Pterygota</taxon>
        <taxon>Neoptera</taxon>
        <taxon>Paraneoptera</taxon>
        <taxon>Hemiptera</taxon>
        <taxon>Sternorrhyncha</taxon>
        <taxon>Aphidomorpha</taxon>
        <taxon>Aphidoidea</taxon>
        <taxon>Aphididae</taxon>
        <taxon>Lachninae</taxon>
        <taxon>Cinara</taxon>
    </lineage>
</organism>
<dbReference type="AlphaFoldDB" id="A0A5E4N154"/>
<sequence>MFSAPLRFNVIVRNFSFVMSSSKRVLKTLTYEEKAAAIQEVENGLKTKSLIAKEFGIPLNTLSTYLKNKETILCNLATSYKRGRKRVREPENPDVDECVYKWFKQTRDKEIPLSGLLIREKAEEFALKLEKHNFKATNGWLNGFKERNGIRFKTKNNSQIDCDLKICDIKKEYGEEFEILPYNLSQLTDETHEVLGVGANIKQQQLPVESRQQGHSPDVKKTGSQSKKVYVDDEFDLFGKMLIKKLRKLPVKEGEEFMYKIDEMFIERYHNNKQS</sequence>
<feature type="domain" description="HTH psq-type" evidence="6">
    <location>
        <begin position="20"/>
        <end position="72"/>
    </location>
</feature>
<dbReference type="OrthoDB" id="6601468at2759"/>
<feature type="compositionally biased region" description="Polar residues" evidence="5">
    <location>
        <begin position="206"/>
        <end position="215"/>
    </location>
</feature>
<evidence type="ECO:0000256" key="2">
    <source>
        <dbReference type="ARBA" id="ARBA00023125"/>
    </source>
</evidence>
<dbReference type="PROSITE" id="PS51253">
    <property type="entry name" value="HTH_CENPB"/>
    <property type="match status" value="1"/>
</dbReference>
<dbReference type="InterPro" id="IPR007889">
    <property type="entry name" value="HTH_Psq"/>
</dbReference>
<evidence type="ECO:0000256" key="3">
    <source>
        <dbReference type="ARBA" id="ARBA00023242"/>
    </source>
</evidence>
<dbReference type="InterPro" id="IPR006600">
    <property type="entry name" value="HTH_CenpB_DNA-bd_dom"/>
</dbReference>
<keyword evidence="3 4" id="KW-0539">Nucleus</keyword>
<dbReference type="Gene3D" id="1.10.10.60">
    <property type="entry name" value="Homeodomain-like"/>
    <property type="match status" value="2"/>
</dbReference>
<dbReference type="PANTHER" id="PTHR19303:SF73">
    <property type="entry name" value="PROTEIN PDC2"/>
    <property type="match status" value="1"/>
</dbReference>
<evidence type="ECO:0000259" key="7">
    <source>
        <dbReference type="PROSITE" id="PS51253"/>
    </source>
</evidence>
<evidence type="ECO:0000256" key="4">
    <source>
        <dbReference type="PROSITE-ProRule" id="PRU00320"/>
    </source>
</evidence>
<dbReference type="InterPro" id="IPR009057">
    <property type="entry name" value="Homeodomain-like_sf"/>
</dbReference>
<evidence type="ECO:0000313" key="9">
    <source>
        <dbReference type="Proteomes" id="UP000325440"/>
    </source>
</evidence>
<feature type="DNA-binding region" description="H-T-H motif" evidence="4">
    <location>
        <begin position="48"/>
        <end position="68"/>
    </location>
</feature>
<keyword evidence="2 4" id="KW-0238">DNA-binding</keyword>
<dbReference type="Proteomes" id="UP000325440">
    <property type="component" value="Unassembled WGS sequence"/>
</dbReference>
<gene>
    <name evidence="8" type="ORF">CINCED_3A007896</name>
</gene>
<comment type="subcellular location">
    <subcellularLocation>
        <location evidence="1 4">Nucleus</location>
    </subcellularLocation>
</comment>
<proteinExistence type="predicted"/>
<dbReference type="InterPro" id="IPR050863">
    <property type="entry name" value="CenT-Element_Derived"/>
</dbReference>
<dbReference type="SMART" id="SM00674">
    <property type="entry name" value="CENPB"/>
    <property type="match status" value="1"/>
</dbReference>
<evidence type="ECO:0000259" key="6">
    <source>
        <dbReference type="PROSITE" id="PS50960"/>
    </source>
</evidence>
<evidence type="ECO:0000256" key="1">
    <source>
        <dbReference type="ARBA" id="ARBA00004123"/>
    </source>
</evidence>
<feature type="domain" description="HTH CENPB-type" evidence="7">
    <location>
        <begin position="83"/>
        <end position="154"/>
    </location>
</feature>
<dbReference type="Pfam" id="PF04218">
    <property type="entry name" value="CENP-B_N"/>
    <property type="match status" value="1"/>
</dbReference>
<accession>A0A5E4N154</accession>
<keyword evidence="8" id="KW-0371">Homeobox</keyword>
<evidence type="ECO:0000313" key="8">
    <source>
        <dbReference type="EMBL" id="VVC38402.1"/>
    </source>
</evidence>
<dbReference type="PROSITE" id="PS50960">
    <property type="entry name" value="HTH_PSQ"/>
    <property type="match status" value="1"/>
</dbReference>
<dbReference type="EMBL" id="CABPRJ010001472">
    <property type="protein sequence ID" value="VVC38402.1"/>
    <property type="molecule type" value="Genomic_DNA"/>
</dbReference>
<name>A0A5E4N154_9HEMI</name>
<dbReference type="SUPFAM" id="SSF46689">
    <property type="entry name" value="Homeodomain-like"/>
    <property type="match status" value="2"/>
</dbReference>
<dbReference type="GO" id="GO:0003677">
    <property type="term" value="F:DNA binding"/>
    <property type="evidence" value="ECO:0007669"/>
    <property type="project" value="UniProtKB-UniRule"/>
</dbReference>